<dbReference type="PANTHER" id="PTHR12215">
    <property type="entry name" value="PHOSPHOPANTETHEINE TRANSFERASE"/>
    <property type="match status" value="1"/>
</dbReference>
<keyword evidence="5 11" id="KW-0808">Transferase</keyword>
<dbReference type="GO" id="GO:0006633">
    <property type="term" value="P:fatty acid biosynthetic process"/>
    <property type="evidence" value="ECO:0007669"/>
    <property type="project" value="UniProtKB-UniRule"/>
</dbReference>
<evidence type="ECO:0000256" key="1">
    <source>
        <dbReference type="ARBA" id="ARBA00001946"/>
    </source>
</evidence>
<sequence length="122" mass="13670">MIEGIGIDIVEIGRISRMANRAKFSERILTERELAKYITLSDKRQLEFIAGRFAAKEAFSKANGTGIGSELSFQDIEISNDRKGKPFFSKPEREGLHLSISHSESYAVAQVVIETPLPEIRD</sequence>
<protein>
    <recommendedName>
        <fullName evidence="11">Holo-[acyl-carrier-protein] synthase</fullName>
        <shortName evidence="11">Holo-ACP synthase</shortName>
        <ecNumber evidence="11">2.7.8.7</ecNumber>
    </recommendedName>
    <alternativeName>
        <fullName evidence="11">4'-phosphopantetheinyl transferase AcpS</fullName>
    </alternativeName>
</protein>
<dbReference type="AlphaFoldDB" id="A0A5D4QXH1"/>
<dbReference type="Pfam" id="PF01648">
    <property type="entry name" value="ACPS"/>
    <property type="match status" value="1"/>
</dbReference>
<dbReference type="InterPro" id="IPR008278">
    <property type="entry name" value="4-PPantetheinyl_Trfase_dom"/>
</dbReference>
<dbReference type="Gene3D" id="3.90.470.20">
    <property type="entry name" value="4'-phosphopantetheinyl transferase domain"/>
    <property type="match status" value="1"/>
</dbReference>
<organism evidence="13 14">
    <name type="scientific">Bacillus infantis</name>
    <dbReference type="NCBI Taxonomy" id="324767"/>
    <lineage>
        <taxon>Bacteria</taxon>
        <taxon>Bacillati</taxon>
        <taxon>Bacillota</taxon>
        <taxon>Bacilli</taxon>
        <taxon>Bacillales</taxon>
        <taxon>Bacillaceae</taxon>
        <taxon>Bacillus</taxon>
    </lineage>
</organism>
<keyword evidence="8 11" id="KW-0460">Magnesium</keyword>
<evidence type="ECO:0000256" key="2">
    <source>
        <dbReference type="ARBA" id="ARBA00010990"/>
    </source>
</evidence>
<reference evidence="13 14" key="1">
    <citation type="submission" date="2019-08" db="EMBL/GenBank/DDBJ databases">
        <title>Bacillus genomes from the desert of Cuatro Cienegas, Coahuila.</title>
        <authorList>
            <person name="Olmedo-Alvarez G."/>
        </authorList>
    </citation>
    <scope>NUCLEOTIDE SEQUENCE [LARGE SCALE GENOMIC DNA]</scope>
    <source>
        <strain evidence="13 14">CH446_14T</strain>
    </source>
</reference>
<evidence type="ECO:0000313" key="14">
    <source>
        <dbReference type="Proteomes" id="UP000322139"/>
    </source>
</evidence>
<dbReference type="NCBIfam" id="TIGR00556">
    <property type="entry name" value="pantethn_trn"/>
    <property type="match status" value="1"/>
</dbReference>
<feature type="domain" description="4'-phosphopantetheinyl transferase" evidence="12">
    <location>
        <begin position="4"/>
        <end position="109"/>
    </location>
</feature>
<dbReference type="Proteomes" id="UP000322139">
    <property type="component" value="Unassembled WGS sequence"/>
</dbReference>
<evidence type="ECO:0000256" key="3">
    <source>
        <dbReference type="ARBA" id="ARBA00022490"/>
    </source>
</evidence>
<dbReference type="InterPro" id="IPR050559">
    <property type="entry name" value="P-Pant_transferase_sf"/>
</dbReference>
<comment type="caution">
    <text evidence="13">The sequence shown here is derived from an EMBL/GenBank/DDBJ whole genome shotgun (WGS) entry which is preliminary data.</text>
</comment>
<dbReference type="NCBIfam" id="TIGR00516">
    <property type="entry name" value="acpS"/>
    <property type="match status" value="1"/>
</dbReference>
<keyword evidence="9 11" id="KW-0443">Lipid metabolism</keyword>
<evidence type="ECO:0000313" key="13">
    <source>
        <dbReference type="EMBL" id="TYS42980.1"/>
    </source>
</evidence>
<keyword evidence="4 11" id="KW-0444">Lipid biosynthesis</keyword>
<evidence type="ECO:0000256" key="6">
    <source>
        <dbReference type="ARBA" id="ARBA00022723"/>
    </source>
</evidence>
<comment type="catalytic activity">
    <reaction evidence="11">
        <text>apo-[ACP] + CoA = holo-[ACP] + adenosine 3',5'-bisphosphate + H(+)</text>
        <dbReference type="Rhea" id="RHEA:12068"/>
        <dbReference type="Rhea" id="RHEA-COMP:9685"/>
        <dbReference type="Rhea" id="RHEA-COMP:9690"/>
        <dbReference type="ChEBI" id="CHEBI:15378"/>
        <dbReference type="ChEBI" id="CHEBI:29999"/>
        <dbReference type="ChEBI" id="CHEBI:57287"/>
        <dbReference type="ChEBI" id="CHEBI:58343"/>
        <dbReference type="ChEBI" id="CHEBI:64479"/>
        <dbReference type="EC" id="2.7.8.7"/>
    </reaction>
</comment>
<feature type="binding site" evidence="11">
    <location>
        <position position="8"/>
    </location>
    <ligand>
        <name>Mg(2+)</name>
        <dbReference type="ChEBI" id="CHEBI:18420"/>
    </ligand>
</feature>
<comment type="subcellular location">
    <subcellularLocation>
        <location evidence="11">Cytoplasm</location>
    </subcellularLocation>
</comment>
<comment type="similarity">
    <text evidence="2">Belongs to the P-Pant transferase superfamily. Gsp/Sfp/HetI/AcpT family.</text>
</comment>
<evidence type="ECO:0000256" key="5">
    <source>
        <dbReference type="ARBA" id="ARBA00022679"/>
    </source>
</evidence>
<dbReference type="InterPro" id="IPR002582">
    <property type="entry name" value="ACPS"/>
</dbReference>
<accession>A0A5D4QXH1</accession>
<dbReference type="InterPro" id="IPR004568">
    <property type="entry name" value="Ppantetheine-prot_Trfase_dom"/>
</dbReference>
<dbReference type="InterPro" id="IPR037143">
    <property type="entry name" value="4-PPantetheinyl_Trfase_dom_sf"/>
</dbReference>
<evidence type="ECO:0000256" key="7">
    <source>
        <dbReference type="ARBA" id="ARBA00022832"/>
    </source>
</evidence>
<dbReference type="SUPFAM" id="SSF56214">
    <property type="entry name" value="4'-phosphopantetheinyl transferase"/>
    <property type="match status" value="1"/>
</dbReference>
<evidence type="ECO:0000256" key="10">
    <source>
        <dbReference type="ARBA" id="ARBA00023160"/>
    </source>
</evidence>
<keyword evidence="6 11" id="KW-0479">Metal-binding</keyword>
<dbReference type="GO" id="GO:0019878">
    <property type="term" value="P:lysine biosynthetic process via aminoadipic acid"/>
    <property type="evidence" value="ECO:0007669"/>
    <property type="project" value="TreeGrafter"/>
</dbReference>
<proteinExistence type="inferred from homology"/>
<dbReference type="PANTHER" id="PTHR12215:SF10">
    <property type="entry name" value="L-AMINOADIPATE-SEMIALDEHYDE DEHYDROGENASE-PHOSPHOPANTETHEINYL TRANSFERASE"/>
    <property type="match status" value="1"/>
</dbReference>
<feature type="binding site" evidence="11">
    <location>
        <position position="57"/>
    </location>
    <ligand>
        <name>Mg(2+)</name>
        <dbReference type="ChEBI" id="CHEBI:18420"/>
    </ligand>
</feature>
<keyword evidence="10 11" id="KW-0275">Fatty acid biosynthesis</keyword>
<dbReference type="EMBL" id="VTER01000015">
    <property type="protein sequence ID" value="TYS42980.1"/>
    <property type="molecule type" value="Genomic_DNA"/>
</dbReference>
<dbReference type="GO" id="GO:0005829">
    <property type="term" value="C:cytosol"/>
    <property type="evidence" value="ECO:0007669"/>
    <property type="project" value="TreeGrafter"/>
</dbReference>
<name>A0A5D4QXH1_9BACI</name>
<comment type="function">
    <text evidence="11">Transfers the 4'-phosphopantetheine moiety from coenzyme A to a Ser of acyl-carrier-protein.</text>
</comment>
<dbReference type="GO" id="GO:0000287">
    <property type="term" value="F:magnesium ion binding"/>
    <property type="evidence" value="ECO:0007669"/>
    <property type="project" value="UniProtKB-UniRule"/>
</dbReference>
<keyword evidence="7 11" id="KW-0276">Fatty acid metabolism</keyword>
<comment type="cofactor">
    <cofactor evidence="1 11">
        <name>Mg(2+)</name>
        <dbReference type="ChEBI" id="CHEBI:18420"/>
    </cofactor>
</comment>
<evidence type="ECO:0000259" key="12">
    <source>
        <dbReference type="Pfam" id="PF01648"/>
    </source>
</evidence>
<evidence type="ECO:0000256" key="4">
    <source>
        <dbReference type="ARBA" id="ARBA00022516"/>
    </source>
</evidence>
<evidence type="ECO:0000256" key="8">
    <source>
        <dbReference type="ARBA" id="ARBA00022842"/>
    </source>
</evidence>
<dbReference type="EC" id="2.7.8.7" evidence="11"/>
<dbReference type="HAMAP" id="MF_00101">
    <property type="entry name" value="AcpS"/>
    <property type="match status" value="1"/>
</dbReference>
<comment type="similarity">
    <text evidence="11">Belongs to the P-Pant transferase superfamily. AcpS family.</text>
</comment>
<keyword evidence="3 11" id="KW-0963">Cytoplasm</keyword>
<evidence type="ECO:0000256" key="11">
    <source>
        <dbReference type="HAMAP-Rule" id="MF_00101"/>
    </source>
</evidence>
<dbReference type="GO" id="GO:0008897">
    <property type="term" value="F:holo-[acyl-carrier-protein] synthase activity"/>
    <property type="evidence" value="ECO:0007669"/>
    <property type="project" value="UniProtKB-UniRule"/>
</dbReference>
<dbReference type="RefSeq" id="WP_148976868.1">
    <property type="nucleotide sequence ID" value="NZ_VTER01000015.1"/>
</dbReference>
<evidence type="ECO:0000256" key="9">
    <source>
        <dbReference type="ARBA" id="ARBA00023098"/>
    </source>
</evidence>
<gene>
    <name evidence="11" type="primary">acpS</name>
    <name evidence="13" type="ORF">FZD51_22560</name>
</gene>